<name>A0A7I7T0Z5_9MYCO</name>
<dbReference type="RefSeq" id="WP_163746038.1">
    <property type="nucleotide sequence ID" value="NZ_AP022596.1"/>
</dbReference>
<evidence type="ECO:0000313" key="2">
    <source>
        <dbReference type="EMBL" id="BBY62191.1"/>
    </source>
</evidence>
<evidence type="ECO:0000313" key="3">
    <source>
        <dbReference type="Proteomes" id="UP000467148"/>
    </source>
</evidence>
<proteinExistence type="predicted"/>
<accession>A0A7I7T0Z5</accession>
<sequence>MTSQRQLYLAAKRLQREHEAAQIGKVETTTSGVEFVRPLGGAATEHVGVPNRVDRWRRENPGVTHQWPAKATHGYVTQMWDARIYRGECVDCGDLVTACRFIGGIYHRRGQTNVGRWPKYCDGCRDIRKQKHNDGARSRMRRVRERQYEDRNSELLADGCDTPPRQGVAATADGQPIPLGGETPSERRQREAGEAKVREIRERDAAWAREDKEAASRFQQRRGVRSPFDRF</sequence>
<feature type="compositionally biased region" description="Basic and acidic residues" evidence="1">
    <location>
        <begin position="184"/>
        <end position="215"/>
    </location>
</feature>
<gene>
    <name evidence="2" type="ORF">MHEL_04340</name>
</gene>
<dbReference type="EMBL" id="AP022596">
    <property type="protein sequence ID" value="BBY62191.1"/>
    <property type="molecule type" value="Genomic_DNA"/>
</dbReference>
<organism evidence="2 3">
    <name type="scientific">Mycolicibacterium helvum</name>
    <dbReference type="NCBI Taxonomy" id="1534349"/>
    <lineage>
        <taxon>Bacteria</taxon>
        <taxon>Bacillati</taxon>
        <taxon>Actinomycetota</taxon>
        <taxon>Actinomycetes</taxon>
        <taxon>Mycobacteriales</taxon>
        <taxon>Mycobacteriaceae</taxon>
        <taxon>Mycolicibacterium</taxon>
    </lineage>
</organism>
<keyword evidence="3" id="KW-1185">Reference proteome</keyword>
<reference evidence="2 3" key="1">
    <citation type="journal article" date="2019" name="Emerg. Microbes Infect.">
        <title>Comprehensive subspecies identification of 175 nontuberculous mycobacteria species based on 7547 genomic profiles.</title>
        <authorList>
            <person name="Matsumoto Y."/>
            <person name="Kinjo T."/>
            <person name="Motooka D."/>
            <person name="Nabeya D."/>
            <person name="Jung N."/>
            <person name="Uechi K."/>
            <person name="Horii T."/>
            <person name="Iida T."/>
            <person name="Fujita J."/>
            <person name="Nakamura S."/>
        </authorList>
    </citation>
    <scope>NUCLEOTIDE SEQUENCE [LARGE SCALE GENOMIC DNA]</scope>
    <source>
        <strain evidence="2 3">JCM 30396</strain>
    </source>
</reference>
<dbReference type="Proteomes" id="UP000467148">
    <property type="component" value="Chromosome"/>
</dbReference>
<feature type="region of interest" description="Disordered" evidence="1">
    <location>
        <begin position="132"/>
        <end position="231"/>
    </location>
</feature>
<dbReference type="AlphaFoldDB" id="A0A7I7T0Z5"/>
<dbReference type="KEGG" id="mhev:MHEL_04340"/>
<protein>
    <submittedName>
        <fullName evidence="2">Uncharacterized protein</fullName>
    </submittedName>
</protein>
<evidence type="ECO:0000256" key="1">
    <source>
        <dbReference type="SAM" id="MobiDB-lite"/>
    </source>
</evidence>